<reference evidence="2 3" key="1">
    <citation type="submission" date="2023-01" db="EMBL/GenBank/DDBJ databases">
        <title>Analysis of 21 Apiospora genomes using comparative genomics revels a genus with tremendous synthesis potential of carbohydrate active enzymes and secondary metabolites.</title>
        <authorList>
            <person name="Sorensen T."/>
        </authorList>
    </citation>
    <scope>NUCLEOTIDE SEQUENCE [LARGE SCALE GENOMIC DNA]</scope>
    <source>
        <strain evidence="2 3">CBS 33761</strain>
    </source>
</reference>
<sequence length="376" mass="42199">MSSSDTEWPDTQSGRQDHNEASSEEVAGLLEFLATWTSVAVKGFRGTTGIDLRMSAASTTDEGHLYPRLKLPLPHTKEWKEDRCISSFVGFRDDTFYKTPPEVPVVRSFTCGPIRLDRRRIIPTNCCEIASWLPSLRDIRWDLADGGHDYAFRVWLRAAALSPSPSTSEPPLPLKSLRQLNLWHSAITSAFKIGYENLKSDDEFHDGVVDLDPQLCPEGTPDVLSVVLAALSMRMETVDLRGTIGQELWSSLRPEGEREGEGDERGCRQAFPFRLRKLNVRVYTHTPQGTFQYRYNPQSGPDLARRDQPSDGSKQMENEPTAEMGPAWFEAACAAKGRMPDTSMNAQFRKNLPAKLLWPNGKRCGPFAPMMGYADE</sequence>
<feature type="compositionally biased region" description="Basic and acidic residues" evidence="1">
    <location>
        <begin position="303"/>
        <end position="317"/>
    </location>
</feature>
<organism evidence="2 3">
    <name type="scientific">Apiospora rasikravindrae</name>
    <dbReference type="NCBI Taxonomy" id="990691"/>
    <lineage>
        <taxon>Eukaryota</taxon>
        <taxon>Fungi</taxon>
        <taxon>Dikarya</taxon>
        <taxon>Ascomycota</taxon>
        <taxon>Pezizomycotina</taxon>
        <taxon>Sordariomycetes</taxon>
        <taxon>Xylariomycetidae</taxon>
        <taxon>Amphisphaeriales</taxon>
        <taxon>Apiosporaceae</taxon>
        <taxon>Apiospora</taxon>
    </lineage>
</organism>
<accession>A0ABR1S198</accession>
<dbReference type="Proteomes" id="UP001444661">
    <property type="component" value="Unassembled WGS sequence"/>
</dbReference>
<evidence type="ECO:0000256" key="1">
    <source>
        <dbReference type="SAM" id="MobiDB-lite"/>
    </source>
</evidence>
<comment type="caution">
    <text evidence="2">The sequence shown here is derived from an EMBL/GenBank/DDBJ whole genome shotgun (WGS) entry which is preliminary data.</text>
</comment>
<feature type="region of interest" description="Disordered" evidence="1">
    <location>
        <begin position="289"/>
        <end position="325"/>
    </location>
</feature>
<gene>
    <name evidence="2" type="ORF">PG993_012007</name>
</gene>
<dbReference type="EMBL" id="JAQQWK010000011">
    <property type="protein sequence ID" value="KAK8023941.1"/>
    <property type="molecule type" value="Genomic_DNA"/>
</dbReference>
<evidence type="ECO:0000313" key="3">
    <source>
        <dbReference type="Proteomes" id="UP001444661"/>
    </source>
</evidence>
<name>A0ABR1S198_9PEZI</name>
<proteinExistence type="predicted"/>
<feature type="region of interest" description="Disordered" evidence="1">
    <location>
        <begin position="1"/>
        <end position="21"/>
    </location>
</feature>
<feature type="compositionally biased region" description="Polar residues" evidence="1">
    <location>
        <begin position="1"/>
        <end position="14"/>
    </location>
</feature>
<keyword evidence="3" id="KW-1185">Reference proteome</keyword>
<protein>
    <submittedName>
        <fullName evidence="2">Uncharacterized protein</fullName>
    </submittedName>
</protein>
<feature type="compositionally biased region" description="Polar residues" evidence="1">
    <location>
        <begin position="289"/>
        <end position="299"/>
    </location>
</feature>
<evidence type="ECO:0000313" key="2">
    <source>
        <dbReference type="EMBL" id="KAK8023941.1"/>
    </source>
</evidence>